<keyword evidence="2" id="KW-0547">Nucleotide-binding</keyword>
<evidence type="ECO:0000256" key="2">
    <source>
        <dbReference type="ARBA" id="ARBA00022741"/>
    </source>
</evidence>
<dbReference type="Pfam" id="PF00005">
    <property type="entry name" value="ABC_tran"/>
    <property type="match status" value="2"/>
</dbReference>
<dbReference type="EMBL" id="CP001854">
    <property type="protein sequence ID" value="ADB54099.1"/>
    <property type="molecule type" value="Genomic_DNA"/>
</dbReference>
<keyword evidence="1" id="KW-0677">Repeat</keyword>
<dbReference type="PANTHER" id="PTHR19211:SF123">
    <property type="entry name" value="ABC TRANSPORTER"/>
    <property type="match status" value="1"/>
</dbReference>
<reference evidence="6 7" key="1">
    <citation type="journal article" date="2010" name="Stand. Genomic Sci.">
        <title>Complete genome sequence of Conexibacter woesei type strain (ID131577).</title>
        <authorList>
            <person name="Pukall R."/>
            <person name="Lapidus A."/>
            <person name="Glavina Del Rio T."/>
            <person name="Copeland A."/>
            <person name="Tice H."/>
            <person name="Cheng J.-F."/>
            <person name="Lucas S."/>
            <person name="Chen F."/>
            <person name="Nolan M."/>
            <person name="Bruce D."/>
            <person name="Goodwin L."/>
            <person name="Pitluck S."/>
            <person name="Mavromatis K."/>
            <person name="Ivanova N."/>
            <person name="Ovchinnikova G."/>
            <person name="Pati A."/>
            <person name="Chen A."/>
            <person name="Palaniappan K."/>
            <person name="Land M."/>
            <person name="Hauser L."/>
            <person name="Chang Y.-J."/>
            <person name="Jeffries C.D."/>
            <person name="Chain P."/>
            <person name="Meincke L."/>
            <person name="Sims D."/>
            <person name="Brettin T."/>
            <person name="Detter J.C."/>
            <person name="Rohde M."/>
            <person name="Goeker M."/>
            <person name="Bristow J."/>
            <person name="Eisen J.A."/>
            <person name="Markowitz V."/>
            <person name="Kyrpides N.C."/>
            <person name="Klenk H.-P."/>
            <person name="Hugenholtz P."/>
        </authorList>
    </citation>
    <scope>NUCLEOTIDE SEQUENCE [LARGE SCALE GENOMIC DNA]</scope>
    <source>
        <strain evidence="7">DSM 14684 / CIP 108061 / JCM 11494 / NBRC 100937 / ID131577</strain>
    </source>
</reference>
<dbReference type="GO" id="GO:0005524">
    <property type="term" value="F:ATP binding"/>
    <property type="evidence" value="ECO:0007669"/>
    <property type="project" value="UniProtKB-KW"/>
</dbReference>
<keyword evidence="7" id="KW-1185">Reference proteome</keyword>
<dbReference type="KEGG" id="cwo:Cwoe_5697"/>
<dbReference type="STRING" id="469383.Cwoe_5697"/>
<evidence type="ECO:0000256" key="4">
    <source>
        <dbReference type="SAM" id="MobiDB-lite"/>
    </source>
</evidence>
<evidence type="ECO:0000313" key="7">
    <source>
        <dbReference type="Proteomes" id="UP000008229"/>
    </source>
</evidence>
<dbReference type="AlphaFoldDB" id="D3F1R8"/>
<dbReference type="PROSITE" id="PS00211">
    <property type="entry name" value="ABC_TRANSPORTER_1"/>
    <property type="match status" value="1"/>
</dbReference>
<evidence type="ECO:0000256" key="1">
    <source>
        <dbReference type="ARBA" id="ARBA00022737"/>
    </source>
</evidence>
<feature type="region of interest" description="Disordered" evidence="4">
    <location>
        <begin position="274"/>
        <end position="302"/>
    </location>
</feature>
<evidence type="ECO:0000256" key="3">
    <source>
        <dbReference type="ARBA" id="ARBA00022840"/>
    </source>
</evidence>
<dbReference type="SUPFAM" id="SSF52540">
    <property type="entry name" value="P-loop containing nucleoside triphosphate hydrolases"/>
    <property type="match status" value="2"/>
</dbReference>
<dbReference type="InterPro" id="IPR003593">
    <property type="entry name" value="AAA+_ATPase"/>
</dbReference>
<dbReference type="PANTHER" id="PTHR19211">
    <property type="entry name" value="ATP-BINDING TRANSPORT PROTEIN-RELATED"/>
    <property type="match status" value="1"/>
</dbReference>
<dbReference type="InterPro" id="IPR003439">
    <property type="entry name" value="ABC_transporter-like_ATP-bd"/>
</dbReference>
<dbReference type="GO" id="GO:0016887">
    <property type="term" value="F:ATP hydrolysis activity"/>
    <property type="evidence" value="ECO:0007669"/>
    <property type="project" value="InterPro"/>
</dbReference>
<dbReference type="HOGENOM" id="CLU_000604_36_0_11"/>
<dbReference type="FunFam" id="3.40.50.300:FF:000011">
    <property type="entry name" value="Putative ABC transporter ATP-binding component"/>
    <property type="match status" value="1"/>
</dbReference>
<dbReference type="eggNOG" id="COG0488">
    <property type="taxonomic scope" value="Bacteria"/>
</dbReference>
<proteinExistence type="predicted"/>
<evidence type="ECO:0000313" key="6">
    <source>
        <dbReference type="EMBL" id="ADB54099.1"/>
    </source>
</evidence>
<dbReference type="SMART" id="SM00382">
    <property type="entry name" value="AAA"/>
    <property type="match status" value="2"/>
</dbReference>
<evidence type="ECO:0000259" key="5">
    <source>
        <dbReference type="PROSITE" id="PS50893"/>
    </source>
</evidence>
<sequence length="543" mass="57693">MSSALLDATRITRRHGTRTVLDGVDLRVDSSSRIALVGPNGAGKSTLLRILAGIEEADGGSVARHGTIGYLPQLATDAAAAAEGSDDATVRATILERIGVAAATRELDRMTAALDRGWLDAIDGHAEALLRWVTLGGADAEARLAAAADQLGLAPELLDRPLRTLSGGQAARAGLAALRTSRFDVVLLDEPTNHLDADGLDRLTQLLAERDGGIVLVSHDRALLAAAAREIVALDARTGKATAYAGGWDAYERERDAARERAFSEHADALAKRTQLTAASTEARRRSATTTRKINRRPSDGDKHVKEWFASRADGVAHRASVIAKRAERVEVPDKPWQDRPLRLRLTAAERRGGAVVELSGAVVRRASFALGPLDLELRHGDRVLLSGPNGSGKSTLLAALIGDLPLDAGSRRVGPGAVVAQLGQERDRLARDPRPLAAAVRELTGLGEADARTALASYGLEADAAERPADTLSPGERTRAELAVLAHRRATCLLLDEPTNHLDVASLETLETALDAWPGALVVATHDRRLRAALRLERELAL</sequence>
<gene>
    <name evidence="6" type="ordered locus">Cwoe_5697</name>
</gene>
<dbReference type="Gene3D" id="3.40.50.300">
    <property type="entry name" value="P-loop containing nucleotide triphosphate hydrolases"/>
    <property type="match status" value="2"/>
</dbReference>
<accession>D3F1R8</accession>
<name>D3F1R8_CONWI</name>
<organism evidence="6 7">
    <name type="scientific">Conexibacter woesei (strain DSM 14684 / CCUG 47730 / CIP 108061 / JCM 11494 / NBRC 100937 / ID131577)</name>
    <dbReference type="NCBI Taxonomy" id="469383"/>
    <lineage>
        <taxon>Bacteria</taxon>
        <taxon>Bacillati</taxon>
        <taxon>Actinomycetota</taxon>
        <taxon>Thermoleophilia</taxon>
        <taxon>Solirubrobacterales</taxon>
        <taxon>Conexibacteraceae</taxon>
        <taxon>Conexibacter</taxon>
    </lineage>
</organism>
<dbReference type="Proteomes" id="UP000008229">
    <property type="component" value="Chromosome"/>
</dbReference>
<dbReference type="RefSeq" id="WP_012937150.1">
    <property type="nucleotide sequence ID" value="NC_013739.1"/>
</dbReference>
<dbReference type="InterPro" id="IPR050611">
    <property type="entry name" value="ABCF"/>
</dbReference>
<feature type="domain" description="ABC transporter" evidence="5">
    <location>
        <begin position="6"/>
        <end position="270"/>
    </location>
</feature>
<dbReference type="PROSITE" id="PS50893">
    <property type="entry name" value="ABC_TRANSPORTER_2"/>
    <property type="match status" value="1"/>
</dbReference>
<keyword evidence="3" id="KW-0067">ATP-binding</keyword>
<dbReference type="OrthoDB" id="4500804at2"/>
<dbReference type="InterPro" id="IPR017871">
    <property type="entry name" value="ABC_transporter-like_CS"/>
</dbReference>
<dbReference type="InterPro" id="IPR027417">
    <property type="entry name" value="P-loop_NTPase"/>
</dbReference>
<protein>
    <submittedName>
        <fullName evidence="6">ABC transporter related protein</fullName>
    </submittedName>
</protein>
<reference evidence="7" key="2">
    <citation type="submission" date="2010-01" db="EMBL/GenBank/DDBJ databases">
        <title>The complete genome of Conexibacter woesei DSM 14684.</title>
        <authorList>
            <consortium name="US DOE Joint Genome Institute (JGI-PGF)"/>
            <person name="Lucas S."/>
            <person name="Copeland A."/>
            <person name="Lapidus A."/>
            <person name="Glavina del Rio T."/>
            <person name="Dalin E."/>
            <person name="Tice H."/>
            <person name="Bruce D."/>
            <person name="Goodwin L."/>
            <person name="Pitluck S."/>
            <person name="Kyrpides N."/>
            <person name="Mavromatis K."/>
            <person name="Ivanova N."/>
            <person name="Mikhailova N."/>
            <person name="Chertkov O."/>
            <person name="Brettin T."/>
            <person name="Detter J.C."/>
            <person name="Han C."/>
            <person name="Larimer F."/>
            <person name="Land M."/>
            <person name="Hauser L."/>
            <person name="Markowitz V."/>
            <person name="Cheng J.-F."/>
            <person name="Hugenholtz P."/>
            <person name="Woyke T."/>
            <person name="Wu D."/>
            <person name="Pukall R."/>
            <person name="Steenblock K."/>
            <person name="Schneider S."/>
            <person name="Klenk H.-P."/>
            <person name="Eisen J.A."/>
        </authorList>
    </citation>
    <scope>NUCLEOTIDE SEQUENCE [LARGE SCALE GENOMIC DNA]</scope>
    <source>
        <strain evidence="7">DSM 14684 / CIP 108061 / JCM 11494 / NBRC 100937 / ID131577</strain>
    </source>
</reference>